<organism evidence="6 7">
    <name type="scientific">Mobiluncus porci</name>
    <dbReference type="NCBI Taxonomy" id="2652278"/>
    <lineage>
        <taxon>Bacteria</taxon>
        <taxon>Bacillati</taxon>
        <taxon>Actinomycetota</taxon>
        <taxon>Actinomycetes</taxon>
        <taxon>Actinomycetales</taxon>
        <taxon>Actinomycetaceae</taxon>
        <taxon>Mobiluncus</taxon>
    </lineage>
</organism>
<dbReference type="InterPro" id="IPR034505">
    <property type="entry name" value="Coproporphyrinogen-III_oxidase"/>
</dbReference>
<dbReference type="GO" id="GO:0005737">
    <property type="term" value="C:cytoplasm"/>
    <property type="evidence" value="ECO:0007669"/>
    <property type="project" value="UniProtKB-SubCell"/>
</dbReference>
<evidence type="ECO:0000313" key="6">
    <source>
        <dbReference type="EMBL" id="MST49243.1"/>
    </source>
</evidence>
<dbReference type="GO" id="GO:0004109">
    <property type="term" value="F:coproporphyrinogen oxidase activity"/>
    <property type="evidence" value="ECO:0007669"/>
    <property type="project" value="InterPro"/>
</dbReference>
<name>A0A7K0K184_9ACTO</name>
<proteinExistence type="inferred from homology"/>
<keyword evidence="3" id="KW-0963">Cytoplasm</keyword>
<dbReference type="InterPro" id="IPR004559">
    <property type="entry name" value="HemW-like"/>
</dbReference>
<evidence type="ECO:0000256" key="3">
    <source>
        <dbReference type="RuleBase" id="RU364116"/>
    </source>
</evidence>
<feature type="region of interest" description="Disordered" evidence="4">
    <location>
        <begin position="1"/>
        <end position="24"/>
    </location>
</feature>
<dbReference type="CDD" id="cd01335">
    <property type="entry name" value="Radical_SAM"/>
    <property type="match status" value="1"/>
</dbReference>
<dbReference type="SFLD" id="SFLDG01065">
    <property type="entry name" value="anaerobic_coproporphyrinogen-I"/>
    <property type="match status" value="1"/>
</dbReference>
<dbReference type="Proteomes" id="UP000442535">
    <property type="component" value="Unassembled WGS sequence"/>
</dbReference>
<keyword evidence="3" id="KW-0411">Iron-sulfur</keyword>
<dbReference type="NCBIfam" id="TIGR00539">
    <property type="entry name" value="hemN_rel"/>
    <property type="match status" value="1"/>
</dbReference>
<evidence type="ECO:0000256" key="2">
    <source>
        <dbReference type="ARBA" id="ARBA00017228"/>
    </source>
</evidence>
<dbReference type="Pfam" id="PF04055">
    <property type="entry name" value="Radical_SAM"/>
    <property type="match status" value="1"/>
</dbReference>
<dbReference type="InterPro" id="IPR058240">
    <property type="entry name" value="rSAM_sf"/>
</dbReference>
<sequence>MFSRSSDNGACAVPEGNAAKGSDPPAAPASLSAYVHVPYCLQRCGYCDFNTYANLSLGPGVDGYADALTQEIKMSHGDVLFDSFFAKRMSQKARPHDSLSTVFFGGGTPTILPASDLVKILEALRATYGIVDGAEVTAEANPDTVDAGYLEELARGGFTRVSFGMQSAAPHVLATLDRTHTQAHLEAAVRAAHNLGLETSVDLIYGTPGESLDDWRASLEAALNLGVKHISCYALTIEPGTRLGLALARGEIAPVDPDDQADKYEIADAVLSAAGLQWYEISNWAVPGRECRHNLAYWRNRDWLGFGPGAHSHLRAATSRSDSSAAPVPLGSVSDSAGVRWWNVKSPVKWLAAVSKGELPVEDSEVIKGEAAWLEHVLLNIRLREGLDLREPATQSGDGSTLFRSLSSLPKAVTVPDCSANLRKAAEALAGEGLLDADALTSNRGVLTLKGRLLADTVTRRLSEFD</sequence>
<evidence type="ECO:0000313" key="7">
    <source>
        <dbReference type="Proteomes" id="UP000442535"/>
    </source>
</evidence>
<dbReference type="GO" id="GO:0046872">
    <property type="term" value="F:metal ion binding"/>
    <property type="evidence" value="ECO:0007669"/>
    <property type="project" value="UniProtKB-UniRule"/>
</dbReference>
<comment type="function">
    <text evidence="3">Probably acts as a heme chaperone, transferring heme to an unknown acceptor. Binds one molecule of heme per monomer, possibly covalently. Binds 1 [4Fe-4S] cluster. The cluster is coordinated with 3 cysteines and an exchangeable S-adenosyl-L-methionine.</text>
</comment>
<dbReference type="GO" id="GO:0051539">
    <property type="term" value="F:4 iron, 4 sulfur cluster binding"/>
    <property type="evidence" value="ECO:0007669"/>
    <property type="project" value="UniProtKB-UniRule"/>
</dbReference>
<protein>
    <recommendedName>
        <fullName evidence="2 3">Heme chaperone HemW</fullName>
    </recommendedName>
</protein>
<dbReference type="PANTHER" id="PTHR13932">
    <property type="entry name" value="COPROPORPHYRINIGEN III OXIDASE"/>
    <property type="match status" value="1"/>
</dbReference>
<gene>
    <name evidence="6" type="ORF">FYJ63_03145</name>
</gene>
<evidence type="ECO:0000259" key="5">
    <source>
        <dbReference type="PROSITE" id="PS51918"/>
    </source>
</evidence>
<dbReference type="SUPFAM" id="SSF102114">
    <property type="entry name" value="Radical SAM enzymes"/>
    <property type="match status" value="1"/>
</dbReference>
<accession>A0A7K0K184</accession>
<evidence type="ECO:0000256" key="4">
    <source>
        <dbReference type="SAM" id="MobiDB-lite"/>
    </source>
</evidence>
<dbReference type="InterPro" id="IPR006638">
    <property type="entry name" value="Elp3/MiaA/NifB-like_rSAM"/>
</dbReference>
<keyword evidence="3" id="KW-0408">Iron</keyword>
<comment type="caution">
    <text evidence="6">The sequence shown here is derived from an EMBL/GenBank/DDBJ whole genome shotgun (WGS) entry which is preliminary data.</text>
</comment>
<dbReference type="InterPro" id="IPR007197">
    <property type="entry name" value="rSAM"/>
</dbReference>
<keyword evidence="3" id="KW-0004">4Fe-4S</keyword>
<dbReference type="SMART" id="SM00729">
    <property type="entry name" value="Elp3"/>
    <property type="match status" value="1"/>
</dbReference>
<keyword evidence="3" id="KW-0349">Heme</keyword>
<reference evidence="6 7" key="1">
    <citation type="submission" date="2019-08" db="EMBL/GenBank/DDBJ databases">
        <title>In-depth cultivation of the pig gut microbiome towards novel bacterial diversity and tailored functional studies.</title>
        <authorList>
            <person name="Wylensek D."/>
            <person name="Hitch T.C.A."/>
            <person name="Clavel T."/>
        </authorList>
    </citation>
    <scope>NUCLEOTIDE SEQUENCE [LARGE SCALE GENOMIC DNA]</scope>
    <source>
        <strain evidence="6 7">RF-GAM-744-WT-7</strain>
    </source>
</reference>
<dbReference type="AlphaFoldDB" id="A0A7K0K184"/>
<keyword evidence="3" id="KW-0949">S-adenosyl-L-methionine</keyword>
<keyword evidence="3" id="KW-0479">Metal-binding</keyword>
<dbReference type="SFLD" id="SFLDF00562">
    <property type="entry name" value="HemN-like__clustered_with_heat"/>
    <property type="match status" value="1"/>
</dbReference>
<keyword evidence="3" id="KW-0143">Chaperone</keyword>
<feature type="domain" description="Radical SAM core" evidence="5">
    <location>
        <begin position="25"/>
        <end position="277"/>
    </location>
</feature>
<dbReference type="Gene3D" id="3.30.750.200">
    <property type="match status" value="1"/>
</dbReference>
<dbReference type="PANTHER" id="PTHR13932:SF5">
    <property type="entry name" value="RADICAL S-ADENOSYL METHIONINE DOMAIN-CONTAINING PROTEIN 1, MITOCHONDRIAL"/>
    <property type="match status" value="1"/>
</dbReference>
<keyword evidence="7" id="KW-1185">Reference proteome</keyword>
<comment type="similarity">
    <text evidence="1">Belongs to the anaerobic coproporphyrinogen-III oxidase family. HemW subfamily.</text>
</comment>
<dbReference type="GO" id="GO:0006779">
    <property type="term" value="P:porphyrin-containing compound biosynthetic process"/>
    <property type="evidence" value="ECO:0007669"/>
    <property type="project" value="InterPro"/>
</dbReference>
<dbReference type="EMBL" id="VUMY01000004">
    <property type="protein sequence ID" value="MST49243.1"/>
    <property type="molecule type" value="Genomic_DNA"/>
</dbReference>
<dbReference type="PROSITE" id="PS51918">
    <property type="entry name" value="RADICAL_SAM"/>
    <property type="match status" value="1"/>
</dbReference>
<comment type="subcellular location">
    <subcellularLocation>
        <location evidence="3">Cytoplasm</location>
    </subcellularLocation>
</comment>
<evidence type="ECO:0000256" key="1">
    <source>
        <dbReference type="ARBA" id="ARBA00006100"/>
    </source>
</evidence>
<dbReference type="SFLD" id="SFLDS00029">
    <property type="entry name" value="Radical_SAM"/>
    <property type="match status" value="1"/>
</dbReference>